<sequence length="441" mass="49573">MSLPSIEQLNKTSAEKFIESVNTLFETAPPLASRLLDARPYSSYLQLIDYAQTVCFGNQLTQEEKIEVMNAHPRIGAAKTGLSASSLKEQGYQSKQDAVSTQDQKINHQLSLLNQAYEDKYGFKFVVFVAGRPRSQIIPIIQARIDADNRENELFTGMTDMMLIAKDRLKKASENNFHVVIRIPCKRPKGFIEPPAIIWTDEMEHKLWQYMSQKNTDWKVIAEELGVPTSYIVRHAAFIYETQLRGLHQQLRNVNTNSMSRNSAKSPAPSSKRPPSVRYSDTFQQPYDGSISPIQTPLSPQPMTRSPSQSLYQSSSSRLNTKSFSDDEEQEFSTHFQRMQVQVEEPAFLPRRSAGSTSNLTSSRQQISQSIQNLKKDTSSNIIKTSSSSSENQSAIHSSTSSFSDISESSVTQSAMEDAFILNFTHGSKTSSLGLSRKLRE</sequence>
<feature type="compositionally biased region" description="Low complexity" evidence="2">
    <location>
        <begin position="260"/>
        <end position="276"/>
    </location>
</feature>
<gene>
    <name evidence="5" type="ORF">INT47_005330</name>
</gene>
<feature type="compositionally biased region" description="Polar residues" evidence="2">
    <location>
        <begin position="279"/>
        <end position="304"/>
    </location>
</feature>
<evidence type="ECO:0008006" key="7">
    <source>
        <dbReference type="Google" id="ProtNLM"/>
    </source>
</evidence>
<keyword evidence="1" id="KW-0659">Purine metabolism</keyword>
<evidence type="ECO:0000256" key="2">
    <source>
        <dbReference type="SAM" id="MobiDB-lite"/>
    </source>
</evidence>
<accession>A0A8H7R7U8</accession>
<keyword evidence="6" id="KW-1185">Reference proteome</keyword>
<dbReference type="Pfam" id="PF18388">
    <property type="entry name" value="ATG29_N"/>
    <property type="match status" value="1"/>
</dbReference>
<dbReference type="Gene3D" id="1.10.10.2570">
    <property type="match status" value="1"/>
</dbReference>
<comment type="caution">
    <text evidence="5">The sequence shown here is derived from an EMBL/GenBank/DDBJ whole genome shotgun (WGS) entry which is preliminary data.</text>
</comment>
<evidence type="ECO:0000259" key="3">
    <source>
        <dbReference type="Pfam" id="PF09349"/>
    </source>
</evidence>
<dbReference type="GO" id="GO:0006144">
    <property type="term" value="P:purine nucleobase metabolic process"/>
    <property type="evidence" value="ECO:0007669"/>
    <property type="project" value="UniProtKB-KW"/>
</dbReference>
<dbReference type="AlphaFoldDB" id="A0A8H7R7U8"/>
<dbReference type="InterPro" id="IPR039362">
    <property type="entry name" value="ATG29_sf"/>
</dbReference>
<feature type="domain" description="Atg29 N-terminal" evidence="4">
    <location>
        <begin position="177"/>
        <end position="227"/>
    </location>
</feature>
<dbReference type="InterPro" id="IPR036778">
    <property type="entry name" value="OHCU_decarboxylase_sf"/>
</dbReference>
<feature type="domain" description="Oxo-4-hydroxy-4-carboxy-5-ureidoimidazoline decarboxylase" evidence="3">
    <location>
        <begin position="10"/>
        <end position="170"/>
    </location>
</feature>
<name>A0A8H7R7U8_9FUNG</name>
<feature type="compositionally biased region" description="Low complexity" evidence="2">
    <location>
        <begin position="362"/>
        <end position="372"/>
    </location>
</feature>
<dbReference type="EMBL" id="JAEPRD010000033">
    <property type="protein sequence ID" value="KAG2206012.1"/>
    <property type="molecule type" value="Genomic_DNA"/>
</dbReference>
<feature type="compositionally biased region" description="Low complexity" evidence="2">
    <location>
        <begin position="379"/>
        <end position="408"/>
    </location>
</feature>
<dbReference type="SUPFAM" id="SSF158694">
    <property type="entry name" value="UraD-Like"/>
    <property type="match status" value="1"/>
</dbReference>
<dbReference type="InterPro" id="IPR018020">
    <property type="entry name" value="OHCU_decarboxylase"/>
</dbReference>
<feature type="compositionally biased region" description="Low complexity" evidence="2">
    <location>
        <begin position="305"/>
        <end position="319"/>
    </location>
</feature>
<organism evidence="5 6">
    <name type="scientific">Mucor saturninus</name>
    <dbReference type="NCBI Taxonomy" id="64648"/>
    <lineage>
        <taxon>Eukaryota</taxon>
        <taxon>Fungi</taxon>
        <taxon>Fungi incertae sedis</taxon>
        <taxon>Mucoromycota</taxon>
        <taxon>Mucoromycotina</taxon>
        <taxon>Mucoromycetes</taxon>
        <taxon>Mucorales</taxon>
        <taxon>Mucorineae</taxon>
        <taxon>Mucoraceae</taxon>
        <taxon>Mucor</taxon>
    </lineage>
</organism>
<reference evidence="5" key="1">
    <citation type="submission" date="2020-12" db="EMBL/GenBank/DDBJ databases">
        <title>Metabolic potential, ecology and presence of endohyphal bacteria is reflected in genomic diversity of Mucoromycotina.</title>
        <authorList>
            <person name="Muszewska A."/>
            <person name="Okrasinska A."/>
            <person name="Steczkiewicz K."/>
            <person name="Drgas O."/>
            <person name="Orlowska M."/>
            <person name="Perlinska-Lenart U."/>
            <person name="Aleksandrzak-Piekarczyk T."/>
            <person name="Szatraj K."/>
            <person name="Zielenkiewicz U."/>
            <person name="Pilsyk S."/>
            <person name="Malc E."/>
            <person name="Mieczkowski P."/>
            <person name="Kruszewska J.S."/>
            <person name="Biernat P."/>
            <person name="Pawlowska J."/>
        </authorList>
    </citation>
    <scope>NUCLEOTIDE SEQUENCE</scope>
    <source>
        <strain evidence="5">WA0000017839</strain>
    </source>
</reference>
<evidence type="ECO:0000256" key="1">
    <source>
        <dbReference type="ARBA" id="ARBA00022631"/>
    </source>
</evidence>
<feature type="region of interest" description="Disordered" evidence="2">
    <location>
        <begin position="257"/>
        <end position="333"/>
    </location>
</feature>
<evidence type="ECO:0000313" key="6">
    <source>
        <dbReference type="Proteomes" id="UP000603453"/>
    </source>
</evidence>
<evidence type="ECO:0000259" key="4">
    <source>
        <dbReference type="Pfam" id="PF18388"/>
    </source>
</evidence>
<dbReference type="InterPro" id="IPR040666">
    <property type="entry name" value="Atg29_N"/>
</dbReference>
<dbReference type="OrthoDB" id="5398391at2759"/>
<evidence type="ECO:0000313" key="5">
    <source>
        <dbReference type="EMBL" id="KAG2206012.1"/>
    </source>
</evidence>
<dbReference type="PANTHER" id="PTHR37987:SF1">
    <property type="entry name" value="OXO-4-HYDROXY-4-CARBOXY-5-UREIDOIMIDAZOLINE DECARBOXYLASE DOMAIN-CONTAINING PROTEIN"/>
    <property type="match status" value="1"/>
</dbReference>
<protein>
    <recommendedName>
        <fullName evidence="7">Oxo-4-hydroxy-4-carboxy-5-ureidoimidazoline decarboxylase domain-containing protein</fullName>
    </recommendedName>
</protein>
<dbReference type="Pfam" id="PF09349">
    <property type="entry name" value="OHCU_decarbox"/>
    <property type="match status" value="1"/>
</dbReference>
<feature type="region of interest" description="Disordered" evidence="2">
    <location>
        <begin position="351"/>
        <end position="408"/>
    </location>
</feature>
<dbReference type="Proteomes" id="UP000603453">
    <property type="component" value="Unassembled WGS sequence"/>
</dbReference>
<proteinExistence type="predicted"/>
<dbReference type="Gene3D" id="1.10.3330.10">
    <property type="entry name" value="Oxo-4-hydroxy-4-carboxy-5-ureidoimidazoline decarboxylase"/>
    <property type="match status" value="1"/>
</dbReference>
<dbReference type="PANTHER" id="PTHR37987">
    <property type="entry name" value="CHROMOSOME 9, WHOLE GENOME SHOTGUN SEQUENCE"/>
    <property type="match status" value="1"/>
</dbReference>